<dbReference type="AlphaFoldDB" id="A0A1Q9D234"/>
<dbReference type="EMBL" id="LSRX01000772">
    <property type="protein sequence ID" value="OLP89228.1"/>
    <property type="molecule type" value="Genomic_DNA"/>
</dbReference>
<dbReference type="Proteomes" id="UP000186817">
    <property type="component" value="Unassembled WGS sequence"/>
</dbReference>
<proteinExistence type="predicted"/>
<gene>
    <name evidence="1" type="ORF">AK812_SmicGene29334</name>
</gene>
<name>A0A1Q9D234_SYMMI</name>
<evidence type="ECO:0000313" key="2">
    <source>
        <dbReference type="Proteomes" id="UP000186817"/>
    </source>
</evidence>
<comment type="caution">
    <text evidence="1">The sequence shown here is derived from an EMBL/GenBank/DDBJ whole genome shotgun (WGS) entry which is preliminary data.</text>
</comment>
<sequence>MSRKCYQGGAWSSIGPQQGEAIFAQREMKIDLVLQNVAAQGFVGGGVGAHDNGICWASGVQGFREYAICCHGRLRQLAAARAPPWMAAEIRSDIAHWRGKKLRRADLDRFEAQARGRFCRFRVVKGKLVTCEPRTLELCKGGPGSEPFGQFEASTGGAI</sequence>
<organism evidence="1 2">
    <name type="scientific">Symbiodinium microadriaticum</name>
    <name type="common">Dinoflagellate</name>
    <name type="synonym">Zooxanthella microadriatica</name>
    <dbReference type="NCBI Taxonomy" id="2951"/>
    <lineage>
        <taxon>Eukaryota</taxon>
        <taxon>Sar</taxon>
        <taxon>Alveolata</taxon>
        <taxon>Dinophyceae</taxon>
        <taxon>Suessiales</taxon>
        <taxon>Symbiodiniaceae</taxon>
        <taxon>Symbiodinium</taxon>
    </lineage>
</organism>
<evidence type="ECO:0000313" key="1">
    <source>
        <dbReference type="EMBL" id="OLP89228.1"/>
    </source>
</evidence>
<accession>A0A1Q9D234</accession>
<reference evidence="1 2" key="1">
    <citation type="submission" date="2016-02" db="EMBL/GenBank/DDBJ databases">
        <title>Genome analysis of coral dinoflagellate symbionts highlights evolutionary adaptations to a symbiotic lifestyle.</title>
        <authorList>
            <person name="Aranda M."/>
            <person name="Li Y."/>
            <person name="Liew Y.J."/>
            <person name="Baumgarten S."/>
            <person name="Simakov O."/>
            <person name="Wilson M."/>
            <person name="Piel J."/>
            <person name="Ashoor H."/>
            <person name="Bougouffa S."/>
            <person name="Bajic V.B."/>
            <person name="Ryu T."/>
            <person name="Ravasi T."/>
            <person name="Bayer T."/>
            <person name="Micklem G."/>
            <person name="Kim H."/>
            <person name="Bhak J."/>
            <person name="Lajeunesse T.C."/>
            <person name="Voolstra C.R."/>
        </authorList>
    </citation>
    <scope>NUCLEOTIDE SEQUENCE [LARGE SCALE GENOMIC DNA]</scope>
    <source>
        <strain evidence="1 2">CCMP2467</strain>
    </source>
</reference>
<keyword evidence="2" id="KW-1185">Reference proteome</keyword>
<protein>
    <submittedName>
        <fullName evidence="1">Uncharacterized protein</fullName>
    </submittedName>
</protein>